<evidence type="ECO:0000313" key="2">
    <source>
        <dbReference type="Proteomes" id="UP000594014"/>
    </source>
</evidence>
<name>A0ACD1AE67_9FIRM</name>
<sequence>MAKKLVSVWLSLTVLLFSSISIYAEENVQGDFFIKEIVVNGETIDNDHLQFPFFLYKDTTYFPLTPEMGEIFGIKTEFDFESRTLKLLKTEPSLVNISERWKKNERKEIETQTFSDAKVLMYELDYQSLAKVLGGDTAKVNSDISEETEGTVSDEVIKIPQLSVRELDLGGLPVLTRDKVVYLPLKAMSGKDGFAWDVYYDSYTGIYVSTKEGTPAKSYWKEAESKYNKGLVNYIREYNGSYSENKAQELVFMFKHAAETYKIDEKILMAVAHKESTFNSKARGSSGSLGMMQVMPSTGARYGLGESQLLDAETSINFGAMYLSERIAAYGGDVSKGFSAYNQGSVAVNRGSYSTRYANRIIGTVDGISSYLTSHGYGSGN</sequence>
<gene>
    <name evidence="1" type="ORF">FRZ06_14950</name>
</gene>
<accession>A0ACD1AE67</accession>
<evidence type="ECO:0000313" key="1">
    <source>
        <dbReference type="EMBL" id="QOX64546.1"/>
    </source>
</evidence>
<keyword evidence="2" id="KW-1185">Reference proteome</keyword>
<proteinExistence type="predicted"/>
<reference evidence="1" key="1">
    <citation type="submission" date="2019-08" db="EMBL/GenBank/DDBJ databases">
        <title>Genome sequence of Clostridiales bacterium MT110.</title>
        <authorList>
            <person name="Cao J."/>
        </authorList>
    </citation>
    <scope>NUCLEOTIDE SEQUENCE</scope>
    <source>
        <strain evidence="1">MT110</strain>
    </source>
</reference>
<dbReference type="Proteomes" id="UP000594014">
    <property type="component" value="Chromosome"/>
</dbReference>
<organism evidence="1 2">
    <name type="scientific">Anoxybacterium hadale</name>
    <dbReference type="NCBI Taxonomy" id="3408580"/>
    <lineage>
        <taxon>Bacteria</taxon>
        <taxon>Bacillati</taxon>
        <taxon>Bacillota</taxon>
        <taxon>Clostridia</taxon>
        <taxon>Peptostreptococcales</taxon>
        <taxon>Anaerovoracaceae</taxon>
        <taxon>Anoxybacterium</taxon>
    </lineage>
</organism>
<protein>
    <submittedName>
        <fullName evidence="1">Lytic transglycosylase domain-containing protein</fullName>
    </submittedName>
</protein>
<dbReference type="EMBL" id="CP042469">
    <property type="protein sequence ID" value="QOX64546.1"/>
    <property type="molecule type" value="Genomic_DNA"/>
</dbReference>